<accession>A0A1M6FWL1</accession>
<protein>
    <submittedName>
        <fullName evidence="1">Uncharacterized protein</fullName>
    </submittedName>
</protein>
<dbReference type="EMBL" id="FQZS01000013">
    <property type="protein sequence ID" value="SHJ02111.1"/>
    <property type="molecule type" value="Genomic_DNA"/>
</dbReference>
<keyword evidence="2" id="KW-1185">Reference proteome</keyword>
<proteinExistence type="predicted"/>
<evidence type="ECO:0000313" key="2">
    <source>
        <dbReference type="Proteomes" id="UP000184442"/>
    </source>
</evidence>
<gene>
    <name evidence="1" type="ORF">SAMN02745176_02140</name>
</gene>
<name>A0A1M6FWL1_9FIRM</name>
<dbReference type="STRING" id="1122184.SAMN02745176_02140"/>
<reference evidence="1 2" key="1">
    <citation type="submission" date="2016-11" db="EMBL/GenBank/DDBJ databases">
        <authorList>
            <person name="Jaros S."/>
            <person name="Januszkiewicz K."/>
            <person name="Wedrychowicz H."/>
        </authorList>
    </citation>
    <scope>NUCLEOTIDE SEQUENCE [LARGE SCALE GENOMIC DNA]</scope>
    <source>
        <strain evidence="1 2">DSM 19022</strain>
    </source>
</reference>
<organism evidence="1 2">
    <name type="scientific">Lutispora thermophila DSM 19022</name>
    <dbReference type="NCBI Taxonomy" id="1122184"/>
    <lineage>
        <taxon>Bacteria</taxon>
        <taxon>Bacillati</taxon>
        <taxon>Bacillota</taxon>
        <taxon>Clostridia</taxon>
        <taxon>Lutisporales</taxon>
        <taxon>Lutisporaceae</taxon>
        <taxon>Lutispora</taxon>
    </lineage>
</organism>
<dbReference type="Gene3D" id="3.30.70.360">
    <property type="match status" value="1"/>
</dbReference>
<evidence type="ECO:0000313" key="1">
    <source>
        <dbReference type="EMBL" id="SHJ02111.1"/>
    </source>
</evidence>
<dbReference type="SUPFAM" id="SSF53187">
    <property type="entry name" value="Zn-dependent exopeptidases"/>
    <property type="match status" value="1"/>
</dbReference>
<dbReference type="Gene3D" id="3.40.630.10">
    <property type="entry name" value="Zn peptidases"/>
    <property type="match status" value="1"/>
</dbReference>
<dbReference type="AlphaFoldDB" id="A0A1M6FWL1"/>
<sequence>MINLQVSFVGEVYFAITTKEEGLGCLKGIKNVVKQIHPDIAIVVDGEYPYICYENLNLLRCCLLVSDESGHSKNNIIERDVSVHLCQYIVLLKSKLLELEKNISLNVNRLYVNSPINVIPEFSYTQFEIRTNNSLKIIKEEIEKINNYFSIDLNYIIFFKIIDERKKYLLSESITLLKLVHKVNNGLGLTCKSVVVNSELDYLLSCNIDAIAIGIGIGGRTHTASEYLDTSNYDLSIFRLWVIVLGCLFNISDIEKSIEVVM</sequence>
<dbReference type="Proteomes" id="UP000184442">
    <property type="component" value="Unassembled WGS sequence"/>
</dbReference>